<accession>A0ACB6YYL7</accession>
<gene>
    <name evidence="1" type="ORF">BDM02DRAFT_3124702</name>
</gene>
<dbReference type="Proteomes" id="UP000886501">
    <property type="component" value="Unassembled WGS sequence"/>
</dbReference>
<reference evidence="1" key="2">
    <citation type="journal article" date="2020" name="Nat. Commun.">
        <title>Large-scale genome sequencing of mycorrhizal fungi provides insights into the early evolution of symbiotic traits.</title>
        <authorList>
            <person name="Miyauchi S."/>
            <person name="Kiss E."/>
            <person name="Kuo A."/>
            <person name="Drula E."/>
            <person name="Kohler A."/>
            <person name="Sanchez-Garcia M."/>
            <person name="Morin E."/>
            <person name="Andreopoulos B."/>
            <person name="Barry K.W."/>
            <person name="Bonito G."/>
            <person name="Buee M."/>
            <person name="Carver A."/>
            <person name="Chen C."/>
            <person name="Cichocki N."/>
            <person name="Clum A."/>
            <person name="Culley D."/>
            <person name="Crous P.W."/>
            <person name="Fauchery L."/>
            <person name="Girlanda M."/>
            <person name="Hayes R.D."/>
            <person name="Keri Z."/>
            <person name="LaButti K."/>
            <person name="Lipzen A."/>
            <person name="Lombard V."/>
            <person name="Magnuson J."/>
            <person name="Maillard F."/>
            <person name="Murat C."/>
            <person name="Nolan M."/>
            <person name="Ohm R.A."/>
            <person name="Pangilinan J."/>
            <person name="Pereira M.F."/>
            <person name="Perotto S."/>
            <person name="Peter M."/>
            <person name="Pfister S."/>
            <person name="Riley R."/>
            <person name="Sitrit Y."/>
            <person name="Stielow J.B."/>
            <person name="Szollosi G."/>
            <person name="Zifcakova L."/>
            <person name="Stursova M."/>
            <person name="Spatafora J.W."/>
            <person name="Tedersoo L."/>
            <person name="Vaario L.M."/>
            <person name="Yamada A."/>
            <person name="Yan M."/>
            <person name="Wang P."/>
            <person name="Xu J."/>
            <person name="Bruns T."/>
            <person name="Baldrian P."/>
            <person name="Vilgalys R."/>
            <person name="Dunand C."/>
            <person name="Henrissat B."/>
            <person name="Grigoriev I.V."/>
            <person name="Hibbett D."/>
            <person name="Nagy L.G."/>
            <person name="Martin F.M."/>
        </authorList>
    </citation>
    <scope>NUCLEOTIDE SEQUENCE</scope>
    <source>
        <strain evidence="1">P2</strain>
    </source>
</reference>
<dbReference type="EMBL" id="MU118557">
    <property type="protein sequence ID" value="KAF9642288.1"/>
    <property type="molecule type" value="Genomic_DNA"/>
</dbReference>
<reference evidence="1" key="1">
    <citation type="submission" date="2019-10" db="EMBL/GenBank/DDBJ databases">
        <authorList>
            <consortium name="DOE Joint Genome Institute"/>
            <person name="Kuo A."/>
            <person name="Miyauchi S."/>
            <person name="Kiss E."/>
            <person name="Drula E."/>
            <person name="Kohler A."/>
            <person name="Sanchez-Garcia M."/>
            <person name="Andreopoulos B."/>
            <person name="Barry K.W."/>
            <person name="Bonito G."/>
            <person name="Buee M."/>
            <person name="Carver A."/>
            <person name="Chen C."/>
            <person name="Cichocki N."/>
            <person name="Clum A."/>
            <person name="Culley D."/>
            <person name="Crous P.W."/>
            <person name="Fauchery L."/>
            <person name="Girlanda M."/>
            <person name="Hayes R."/>
            <person name="Keri Z."/>
            <person name="Labutti K."/>
            <person name="Lipzen A."/>
            <person name="Lombard V."/>
            <person name="Magnuson J."/>
            <person name="Maillard F."/>
            <person name="Morin E."/>
            <person name="Murat C."/>
            <person name="Nolan M."/>
            <person name="Ohm R."/>
            <person name="Pangilinan J."/>
            <person name="Pereira M."/>
            <person name="Perotto S."/>
            <person name="Peter M."/>
            <person name="Riley R."/>
            <person name="Sitrit Y."/>
            <person name="Stielow B."/>
            <person name="Szollosi G."/>
            <person name="Zifcakova L."/>
            <person name="Stursova M."/>
            <person name="Spatafora J.W."/>
            <person name="Tedersoo L."/>
            <person name="Vaario L.-M."/>
            <person name="Yamada A."/>
            <person name="Yan M."/>
            <person name="Wang P."/>
            <person name="Xu J."/>
            <person name="Bruns T."/>
            <person name="Baldrian P."/>
            <person name="Vilgalys R."/>
            <person name="Henrissat B."/>
            <person name="Grigoriev I.V."/>
            <person name="Hibbett D."/>
            <person name="Nagy L.G."/>
            <person name="Martin F.M."/>
        </authorList>
    </citation>
    <scope>NUCLEOTIDE SEQUENCE</scope>
    <source>
        <strain evidence="1">P2</strain>
    </source>
</reference>
<name>A0ACB6YYL7_THEGA</name>
<keyword evidence="2" id="KW-1185">Reference proteome</keyword>
<sequence length="64" mass="7434">MTAAYIQILIHAVNDSLSPMQTRVPPLFSPRFTLVSRLHSAVFLATLGQQWVSRYLSKWYRQKL</sequence>
<comment type="caution">
    <text evidence="1">The sequence shown here is derived from an EMBL/GenBank/DDBJ whole genome shotgun (WGS) entry which is preliminary data.</text>
</comment>
<evidence type="ECO:0000313" key="1">
    <source>
        <dbReference type="EMBL" id="KAF9642288.1"/>
    </source>
</evidence>
<evidence type="ECO:0000313" key="2">
    <source>
        <dbReference type="Proteomes" id="UP000886501"/>
    </source>
</evidence>
<protein>
    <submittedName>
        <fullName evidence="1">Uncharacterized protein</fullName>
    </submittedName>
</protein>
<proteinExistence type="predicted"/>
<organism evidence="1 2">
    <name type="scientific">Thelephora ganbajun</name>
    <name type="common">Ganba fungus</name>
    <dbReference type="NCBI Taxonomy" id="370292"/>
    <lineage>
        <taxon>Eukaryota</taxon>
        <taxon>Fungi</taxon>
        <taxon>Dikarya</taxon>
        <taxon>Basidiomycota</taxon>
        <taxon>Agaricomycotina</taxon>
        <taxon>Agaricomycetes</taxon>
        <taxon>Thelephorales</taxon>
        <taxon>Thelephoraceae</taxon>
        <taxon>Thelephora</taxon>
    </lineage>
</organism>